<dbReference type="Proteomes" id="UP000034543">
    <property type="component" value="Unassembled WGS sequence"/>
</dbReference>
<comment type="caution">
    <text evidence="1">The sequence shown here is derived from an EMBL/GenBank/DDBJ whole genome shotgun (WGS) entry which is preliminary data.</text>
</comment>
<reference evidence="1 2" key="1">
    <citation type="journal article" date="2015" name="Nature">
        <title>rRNA introns, odd ribosomes, and small enigmatic genomes across a large radiation of phyla.</title>
        <authorList>
            <person name="Brown C.T."/>
            <person name="Hug L.A."/>
            <person name="Thomas B.C."/>
            <person name="Sharon I."/>
            <person name="Castelle C.J."/>
            <person name="Singh A."/>
            <person name="Wilkins M.J."/>
            <person name="Williams K.H."/>
            <person name="Banfield J.F."/>
        </authorList>
    </citation>
    <scope>NUCLEOTIDE SEQUENCE [LARGE SCALE GENOMIC DNA]</scope>
</reference>
<name>A0A0G1FBW9_9BACT</name>
<organism evidence="1 2">
    <name type="scientific">Candidatus Gottesmanbacteria bacterium GW2011_GWA1_43_11</name>
    <dbReference type="NCBI Taxonomy" id="1618436"/>
    <lineage>
        <taxon>Bacteria</taxon>
        <taxon>Candidatus Gottesmaniibacteriota</taxon>
    </lineage>
</organism>
<accession>A0A0G1FBW9</accession>
<dbReference type="AlphaFoldDB" id="A0A0G1FBW9"/>
<dbReference type="EMBL" id="LCFB01000021">
    <property type="protein sequence ID" value="KKS84348.1"/>
    <property type="molecule type" value="Genomic_DNA"/>
</dbReference>
<sequence length="98" mass="11682">MSIEKCSRRSERFREVVLPESLTQFVLNVKSEMRTRRSYIKGKQSLLFSYPAQICKDHKEKIILLLTDQEKFCWVDFGYDDNGDTLVQITKNGRKQYR</sequence>
<proteinExistence type="predicted"/>
<protein>
    <submittedName>
        <fullName evidence="1">Uncharacterized protein</fullName>
    </submittedName>
</protein>
<dbReference type="STRING" id="1618436.UV59_C0021G0014"/>
<gene>
    <name evidence="1" type="ORF">UV59_C0021G0014</name>
</gene>
<evidence type="ECO:0000313" key="1">
    <source>
        <dbReference type="EMBL" id="KKS84348.1"/>
    </source>
</evidence>
<evidence type="ECO:0000313" key="2">
    <source>
        <dbReference type="Proteomes" id="UP000034543"/>
    </source>
</evidence>